<reference evidence="3" key="1">
    <citation type="submission" date="2023-06" db="EMBL/GenBank/DDBJ databases">
        <title>Genome-scale phylogeny and comparative genomics of the fungal order Sordariales.</title>
        <authorList>
            <consortium name="Lawrence Berkeley National Laboratory"/>
            <person name="Hensen N."/>
            <person name="Bonometti L."/>
            <person name="Westerberg I."/>
            <person name="Brannstrom I.O."/>
            <person name="Guillou S."/>
            <person name="Cros-Aarteil S."/>
            <person name="Calhoun S."/>
            <person name="Haridas S."/>
            <person name="Kuo A."/>
            <person name="Mondo S."/>
            <person name="Pangilinan J."/>
            <person name="Riley R."/>
            <person name="LaButti K."/>
            <person name="Andreopoulos B."/>
            <person name="Lipzen A."/>
            <person name="Chen C."/>
            <person name="Yanf M."/>
            <person name="Daum C."/>
            <person name="Ng V."/>
            <person name="Clum A."/>
            <person name="Steindorff A."/>
            <person name="Ohm R."/>
            <person name="Martin F."/>
            <person name="Silar P."/>
            <person name="Natvig D."/>
            <person name="Lalanne C."/>
            <person name="Gautier V."/>
            <person name="Ament-velasquez S.L."/>
            <person name="Kruys A."/>
            <person name="Hutchinson M.I."/>
            <person name="Powell A.J."/>
            <person name="Barry K."/>
            <person name="Miller A.N."/>
            <person name="Grigoriev I.V."/>
            <person name="Debuchy R."/>
            <person name="Gladieux P."/>
            <person name="Thoren M.H."/>
            <person name="Johannesson H."/>
        </authorList>
    </citation>
    <scope>NUCLEOTIDE SEQUENCE</scope>
    <source>
        <strain evidence="3">SMH2392-1A</strain>
    </source>
</reference>
<dbReference type="PANTHER" id="PTHR37536:SF1">
    <property type="entry name" value="ASPERGILLOPEPSIN, PUTAITVE (AFU_ORTHOLOGUE AFUA_7G01200)"/>
    <property type="match status" value="1"/>
</dbReference>
<dbReference type="SUPFAM" id="SSF49899">
    <property type="entry name" value="Concanavalin A-like lectins/glucanases"/>
    <property type="match status" value="1"/>
</dbReference>
<sequence>MKSVAGIAALLCAHISGAAAAGVLAPRADMINGGVSIADTDIKLVAATFRVPSIRAPPKTPPGTPAGNTDSALAVWVGIDGLQLACAGAVWLKGGISLSWKDGKLEERPRPWITFMSPQGMTADNGLNPPAGDLNLDVGDLIRITVTSKAADTGAVFFENFKAGANYKVGDKPLHTAFYDFKQGMNGGRLLCRTEGNVMIEQSPLNGWIGPDKPRPLAGFDPIVFTDITVDTDSGNHQRLDTAHPRDINIGSQGGLIATCQINPGAGGDVLKANLTCARQ</sequence>
<evidence type="ECO:0008006" key="5">
    <source>
        <dbReference type="Google" id="ProtNLM"/>
    </source>
</evidence>
<keyword evidence="4" id="KW-1185">Reference proteome</keyword>
<dbReference type="InterPro" id="IPR038656">
    <property type="entry name" value="Peptidase_G1_sf"/>
</dbReference>
<evidence type="ECO:0000313" key="3">
    <source>
        <dbReference type="EMBL" id="KAK0728361.1"/>
    </source>
</evidence>
<name>A0AA40E8X9_9PEZI</name>
<organism evidence="3 4">
    <name type="scientific">Lasiosphaeria miniovina</name>
    <dbReference type="NCBI Taxonomy" id="1954250"/>
    <lineage>
        <taxon>Eukaryota</taxon>
        <taxon>Fungi</taxon>
        <taxon>Dikarya</taxon>
        <taxon>Ascomycota</taxon>
        <taxon>Pezizomycotina</taxon>
        <taxon>Sordariomycetes</taxon>
        <taxon>Sordariomycetidae</taxon>
        <taxon>Sordariales</taxon>
        <taxon>Lasiosphaeriaceae</taxon>
        <taxon>Lasiosphaeria</taxon>
    </lineage>
</organism>
<dbReference type="GeneID" id="85322796"/>
<evidence type="ECO:0000256" key="1">
    <source>
        <dbReference type="PIRSR" id="PIRSR600250-50"/>
    </source>
</evidence>
<dbReference type="InterPro" id="IPR000250">
    <property type="entry name" value="Peptidase_G1"/>
</dbReference>
<dbReference type="EMBL" id="JAUIRO010000002">
    <property type="protein sequence ID" value="KAK0728361.1"/>
    <property type="molecule type" value="Genomic_DNA"/>
</dbReference>
<keyword evidence="2" id="KW-0732">Signal</keyword>
<dbReference type="AlphaFoldDB" id="A0AA40E8X9"/>
<dbReference type="Gene3D" id="2.60.120.700">
    <property type="entry name" value="Peptidase G1"/>
    <property type="match status" value="1"/>
</dbReference>
<comment type="caution">
    <text evidence="3">The sequence shown here is derived from an EMBL/GenBank/DDBJ whole genome shotgun (WGS) entry which is preliminary data.</text>
</comment>
<feature type="signal peptide" evidence="2">
    <location>
        <begin position="1"/>
        <end position="20"/>
    </location>
</feature>
<dbReference type="PANTHER" id="PTHR37536">
    <property type="entry name" value="PUTATIVE (AFU_ORTHOLOGUE AFUA_3G02970)-RELATED"/>
    <property type="match status" value="1"/>
</dbReference>
<accession>A0AA40E8X9</accession>
<dbReference type="InterPro" id="IPR013320">
    <property type="entry name" value="ConA-like_dom_sf"/>
</dbReference>
<evidence type="ECO:0000313" key="4">
    <source>
        <dbReference type="Proteomes" id="UP001172101"/>
    </source>
</evidence>
<protein>
    <recommendedName>
        <fullName evidence="5">DUF5666 domain-containing protein</fullName>
    </recommendedName>
</protein>
<dbReference type="Proteomes" id="UP001172101">
    <property type="component" value="Unassembled WGS sequence"/>
</dbReference>
<dbReference type="GO" id="GO:0006508">
    <property type="term" value="P:proteolysis"/>
    <property type="evidence" value="ECO:0007669"/>
    <property type="project" value="InterPro"/>
</dbReference>
<dbReference type="RefSeq" id="XP_060301216.1">
    <property type="nucleotide sequence ID" value="XM_060439526.1"/>
</dbReference>
<gene>
    <name evidence="3" type="ORF">B0T26DRAFT_672903</name>
</gene>
<proteinExistence type="predicted"/>
<feature type="chain" id="PRO_5041448876" description="DUF5666 domain-containing protein" evidence="2">
    <location>
        <begin position="21"/>
        <end position="280"/>
    </location>
</feature>
<feature type="active site" description="Proton acceptor" evidence="1">
    <location>
        <position position="201"/>
    </location>
</feature>
<evidence type="ECO:0000256" key="2">
    <source>
        <dbReference type="SAM" id="SignalP"/>
    </source>
</evidence>
<dbReference type="GO" id="GO:0070007">
    <property type="term" value="F:glutamic-type endopeptidase activity"/>
    <property type="evidence" value="ECO:0007669"/>
    <property type="project" value="InterPro"/>
</dbReference>
<dbReference type="Pfam" id="PF01828">
    <property type="entry name" value="Peptidase_A4"/>
    <property type="match status" value="1"/>
</dbReference>